<evidence type="ECO:0000313" key="2">
    <source>
        <dbReference type="EMBL" id="MCC8364661.1"/>
    </source>
</evidence>
<feature type="domain" description="BON" evidence="1">
    <location>
        <begin position="147"/>
        <end position="216"/>
    </location>
</feature>
<dbReference type="EMBL" id="JAJGAK010000006">
    <property type="protein sequence ID" value="MCC8364661.1"/>
    <property type="molecule type" value="Genomic_DNA"/>
</dbReference>
<accession>A0ABS8JM45</accession>
<comment type="caution">
    <text evidence="2">The sequence shown here is derived from an EMBL/GenBank/DDBJ whole genome shotgun (WGS) entry which is preliminary data.</text>
</comment>
<evidence type="ECO:0000313" key="3">
    <source>
        <dbReference type="Proteomes" id="UP001165293"/>
    </source>
</evidence>
<sequence>MDTDSRLRKAVLDELEFEPSLDAANIGVSAEDNVVTLTGHVPTYPQKLAAERAAWRVKNVRAVVEDITVRYTGAPMSDEELAKRALSLMKWNSMVPDDIRVTIHHAWVTLEGEVQWQFQRDTAAKVVRHLDGIRGVTNNITLKPTPRTREVKLRIEQALRRNAETEARKIIVDLPDGHTVMLDGHVQSYAERMAAERAAWSVPGVTAVVDRIAIGP</sequence>
<organism evidence="2 3">
    <name type="scientific">Noviluteimonas lactosilytica</name>
    <dbReference type="NCBI Taxonomy" id="2888523"/>
    <lineage>
        <taxon>Bacteria</taxon>
        <taxon>Pseudomonadati</taxon>
        <taxon>Pseudomonadota</taxon>
        <taxon>Gammaproteobacteria</taxon>
        <taxon>Lysobacterales</taxon>
        <taxon>Lysobacteraceae</taxon>
        <taxon>Noviluteimonas</taxon>
    </lineage>
</organism>
<feature type="domain" description="BON" evidence="1">
    <location>
        <begin position="3"/>
        <end position="71"/>
    </location>
</feature>
<keyword evidence="3" id="KW-1185">Reference proteome</keyword>
<dbReference type="Gene3D" id="3.30.1340.30">
    <property type="match status" value="3"/>
</dbReference>
<dbReference type="Proteomes" id="UP001165293">
    <property type="component" value="Unassembled WGS sequence"/>
</dbReference>
<dbReference type="Pfam" id="PF04972">
    <property type="entry name" value="BON"/>
    <property type="match status" value="3"/>
</dbReference>
<gene>
    <name evidence="2" type="ORF">LK996_16440</name>
</gene>
<protein>
    <submittedName>
        <fullName evidence="2">BON domain-containing protein</fullName>
    </submittedName>
</protein>
<feature type="domain" description="BON" evidence="1">
    <location>
        <begin position="77"/>
        <end position="144"/>
    </location>
</feature>
<dbReference type="PANTHER" id="PTHR34606">
    <property type="entry name" value="BON DOMAIN-CONTAINING PROTEIN"/>
    <property type="match status" value="1"/>
</dbReference>
<dbReference type="PROSITE" id="PS50914">
    <property type="entry name" value="BON"/>
    <property type="match status" value="3"/>
</dbReference>
<dbReference type="RefSeq" id="WP_230528461.1">
    <property type="nucleotide sequence ID" value="NZ_JAJGAK010000006.1"/>
</dbReference>
<dbReference type="SMART" id="SM00749">
    <property type="entry name" value="BON"/>
    <property type="match status" value="2"/>
</dbReference>
<dbReference type="InterPro" id="IPR051686">
    <property type="entry name" value="Lipoprotein_DolP"/>
</dbReference>
<dbReference type="InterPro" id="IPR014004">
    <property type="entry name" value="Transpt-assoc_nodulatn_dom_bac"/>
</dbReference>
<proteinExistence type="predicted"/>
<name>A0ABS8JM45_9GAMM</name>
<dbReference type="PANTHER" id="PTHR34606:SF15">
    <property type="entry name" value="BON DOMAIN-CONTAINING PROTEIN"/>
    <property type="match status" value="1"/>
</dbReference>
<reference evidence="2" key="1">
    <citation type="submission" date="2021-10" db="EMBL/GenBank/DDBJ databases">
        <authorList>
            <person name="Lyu M."/>
            <person name="Wang X."/>
            <person name="Meng X."/>
            <person name="Xu K."/>
        </authorList>
    </citation>
    <scope>NUCLEOTIDE SEQUENCE</scope>
    <source>
        <strain evidence="2">A6</strain>
    </source>
</reference>
<evidence type="ECO:0000259" key="1">
    <source>
        <dbReference type="PROSITE" id="PS50914"/>
    </source>
</evidence>
<dbReference type="InterPro" id="IPR007055">
    <property type="entry name" value="BON_dom"/>
</dbReference>